<dbReference type="InterPro" id="IPR031856">
    <property type="entry name" value="YdaS_toxin-like"/>
</dbReference>
<dbReference type="InterPro" id="IPR010982">
    <property type="entry name" value="Lambda_DNA-bd_dom_sf"/>
</dbReference>
<dbReference type="EMBL" id="JBHTLN010000001">
    <property type="protein sequence ID" value="MFD1121857.1"/>
    <property type="molecule type" value="Genomic_DNA"/>
</dbReference>
<organism evidence="1 2">
    <name type="scientific">Methylophilus flavus</name>
    <dbReference type="NCBI Taxonomy" id="640084"/>
    <lineage>
        <taxon>Bacteria</taxon>
        <taxon>Pseudomonadati</taxon>
        <taxon>Pseudomonadota</taxon>
        <taxon>Betaproteobacteria</taxon>
        <taxon>Nitrosomonadales</taxon>
        <taxon>Methylophilaceae</taxon>
        <taxon>Methylophilus</taxon>
    </lineage>
</organism>
<dbReference type="Proteomes" id="UP001597206">
    <property type="component" value="Unassembled WGS sequence"/>
</dbReference>
<evidence type="ECO:0000313" key="1">
    <source>
        <dbReference type="EMBL" id="MFD1121857.1"/>
    </source>
</evidence>
<evidence type="ECO:0000313" key="2">
    <source>
        <dbReference type="Proteomes" id="UP001597206"/>
    </source>
</evidence>
<protein>
    <submittedName>
        <fullName evidence="1">YdaS family helix-turn-helix protein</fullName>
    </submittedName>
</protein>
<gene>
    <name evidence="1" type="ORF">ACFQ2T_05030</name>
</gene>
<name>A0ABW3PA97_9PROT</name>
<sequence length="75" mass="8564">MKHDLNQFLKSLGSKPEKEDFASRCNTTFKHLLNIAYGYKPAGESLCINIERETSGKVRCESLRSDVDWSVLRNS</sequence>
<reference evidence="2" key="1">
    <citation type="journal article" date="2019" name="Int. J. Syst. Evol. Microbiol.">
        <title>The Global Catalogue of Microorganisms (GCM) 10K type strain sequencing project: providing services to taxonomists for standard genome sequencing and annotation.</title>
        <authorList>
            <consortium name="The Broad Institute Genomics Platform"/>
            <consortium name="The Broad Institute Genome Sequencing Center for Infectious Disease"/>
            <person name="Wu L."/>
            <person name="Ma J."/>
        </authorList>
    </citation>
    <scope>NUCLEOTIDE SEQUENCE [LARGE SCALE GENOMIC DNA]</scope>
    <source>
        <strain evidence="2">CCUG 58411</strain>
    </source>
</reference>
<dbReference type="Gene3D" id="1.10.260.40">
    <property type="entry name" value="lambda repressor-like DNA-binding domains"/>
    <property type="match status" value="1"/>
</dbReference>
<dbReference type="RefSeq" id="WP_379031349.1">
    <property type="nucleotide sequence ID" value="NZ_JBHTLN010000001.1"/>
</dbReference>
<keyword evidence="2" id="KW-1185">Reference proteome</keyword>
<accession>A0ABW3PA97</accession>
<proteinExistence type="predicted"/>
<dbReference type="Pfam" id="PF15943">
    <property type="entry name" value="YdaS_toxin"/>
    <property type="match status" value="1"/>
</dbReference>
<comment type="caution">
    <text evidence="1">The sequence shown here is derived from an EMBL/GenBank/DDBJ whole genome shotgun (WGS) entry which is preliminary data.</text>
</comment>